<feature type="region of interest" description="Disordered" evidence="4">
    <location>
        <begin position="37"/>
        <end position="57"/>
    </location>
</feature>
<protein>
    <submittedName>
        <fullName evidence="6">Aminotransferase</fullName>
    </submittedName>
</protein>
<dbReference type="InterPro" id="IPR015421">
    <property type="entry name" value="PyrdxlP-dep_Trfase_major"/>
</dbReference>
<dbReference type="CDD" id="cd00609">
    <property type="entry name" value="AAT_like"/>
    <property type="match status" value="1"/>
</dbReference>
<evidence type="ECO:0000256" key="4">
    <source>
        <dbReference type="SAM" id="MobiDB-lite"/>
    </source>
</evidence>
<gene>
    <name evidence="6" type="ORF">Pen02_28170</name>
</gene>
<accession>A0ABQ4DZM0</accession>
<dbReference type="Pfam" id="PF00155">
    <property type="entry name" value="Aminotran_1_2"/>
    <property type="match status" value="1"/>
</dbReference>
<evidence type="ECO:0000256" key="3">
    <source>
        <dbReference type="ARBA" id="ARBA00022679"/>
    </source>
</evidence>
<comment type="cofactor">
    <cofactor evidence="1">
        <name>pyridoxal 5'-phosphate</name>
        <dbReference type="ChEBI" id="CHEBI:597326"/>
    </cofactor>
</comment>
<proteinExistence type="predicted"/>
<dbReference type="Gene3D" id="3.40.640.10">
    <property type="entry name" value="Type I PLP-dependent aspartate aminotransferase-like (Major domain)"/>
    <property type="match status" value="1"/>
</dbReference>
<dbReference type="GO" id="GO:0008483">
    <property type="term" value="F:transaminase activity"/>
    <property type="evidence" value="ECO:0007669"/>
    <property type="project" value="UniProtKB-KW"/>
</dbReference>
<keyword evidence="3" id="KW-0808">Transferase</keyword>
<comment type="caution">
    <text evidence="6">The sequence shown here is derived from an EMBL/GenBank/DDBJ whole genome shotgun (WGS) entry which is preliminary data.</text>
</comment>
<dbReference type="InterPro" id="IPR015424">
    <property type="entry name" value="PyrdxlP-dep_Trfase"/>
</dbReference>
<dbReference type="SUPFAM" id="SSF53383">
    <property type="entry name" value="PLP-dependent transferases"/>
    <property type="match status" value="1"/>
</dbReference>
<dbReference type="InterPro" id="IPR004839">
    <property type="entry name" value="Aminotransferase_I/II_large"/>
</dbReference>
<dbReference type="EMBL" id="BONW01000013">
    <property type="protein sequence ID" value="GIG87881.1"/>
    <property type="molecule type" value="Genomic_DNA"/>
</dbReference>
<reference evidence="6 7" key="1">
    <citation type="submission" date="2021-01" db="EMBL/GenBank/DDBJ databases">
        <title>Whole genome shotgun sequence of Plantactinospora endophytica NBRC 110450.</title>
        <authorList>
            <person name="Komaki H."/>
            <person name="Tamura T."/>
        </authorList>
    </citation>
    <scope>NUCLEOTIDE SEQUENCE [LARGE SCALE GENOMIC DNA]</scope>
    <source>
        <strain evidence="6 7">NBRC 110450</strain>
    </source>
</reference>
<dbReference type="Proteomes" id="UP000646749">
    <property type="component" value="Unassembled WGS sequence"/>
</dbReference>
<evidence type="ECO:0000256" key="2">
    <source>
        <dbReference type="ARBA" id="ARBA00022576"/>
    </source>
</evidence>
<name>A0ABQ4DZM0_9ACTN</name>
<dbReference type="InterPro" id="IPR050881">
    <property type="entry name" value="LL-DAP_aminotransferase"/>
</dbReference>
<evidence type="ECO:0000313" key="6">
    <source>
        <dbReference type="EMBL" id="GIG87881.1"/>
    </source>
</evidence>
<keyword evidence="7" id="KW-1185">Reference proteome</keyword>
<evidence type="ECO:0000313" key="7">
    <source>
        <dbReference type="Proteomes" id="UP000646749"/>
    </source>
</evidence>
<evidence type="ECO:0000256" key="1">
    <source>
        <dbReference type="ARBA" id="ARBA00001933"/>
    </source>
</evidence>
<sequence length="376" mass="39952">MSDPAPGPWSRAGALALAAASGHPVLDLSLGIPPDSPPALAMAGPEPSDLTNYPATAGSPRFRAAGRDYLARRFGVAVPVDAVAPCVGAKECVATLPALLRHRTTGHRDTVLVPALSYPPYRAGAEFAGLRVWRVPTDEQGRMDVAALPTEVAERAVCLFVTSPGNPTGLSEPLPVIAEWGRRHDVPVVSDEAYAELCWAGPPRTVLATGIAGVLAVHSLSKRSHVPGLRVGLLAGDPELVRTVVGWRREVGLISPGPAQRVAADLLADDAHADVQRERHQHRVHGLVTLLRDIGVECRPPEGGMFVWARAPEGSGRQWADRLAAEYAIVTTPGDVYGPTGADHVRLAAVVDPALLRERLAPVRSRFPADQEKSRR</sequence>
<dbReference type="PANTHER" id="PTHR42832:SF3">
    <property type="entry name" value="L-GLUTAMINE--4-(METHYLSULFANYL)-2-OXOBUTANOATE AMINOTRANSFERASE"/>
    <property type="match status" value="1"/>
</dbReference>
<dbReference type="Gene3D" id="3.90.1150.10">
    <property type="entry name" value="Aspartate Aminotransferase, domain 1"/>
    <property type="match status" value="1"/>
</dbReference>
<dbReference type="InterPro" id="IPR015422">
    <property type="entry name" value="PyrdxlP-dep_Trfase_small"/>
</dbReference>
<dbReference type="PANTHER" id="PTHR42832">
    <property type="entry name" value="AMINO ACID AMINOTRANSFERASE"/>
    <property type="match status" value="1"/>
</dbReference>
<organism evidence="6 7">
    <name type="scientific">Plantactinospora endophytica</name>
    <dbReference type="NCBI Taxonomy" id="673535"/>
    <lineage>
        <taxon>Bacteria</taxon>
        <taxon>Bacillati</taxon>
        <taxon>Actinomycetota</taxon>
        <taxon>Actinomycetes</taxon>
        <taxon>Micromonosporales</taxon>
        <taxon>Micromonosporaceae</taxon>
        <taxon>Plantactinospora</taxon>
    </lineage>
</organism>
<feature type="domain" description="Aminotransferase class I/classII large" evidence="5">
    <location>
        <begin position="25"/>
        <end position="357"/>
    </location>
</feature>
<dbReference type="RefSeq" id="WP_203866416.1">
    <property type="nucleotide sequence ID" value="NZ_BONW01000013.1"/>
</dbReference>
<keyword evidence="2 6" id="KW-0032">Aminotransferase</keyword>
<evidence type="ECO:0000259" key="5">
    <source>
        <dbReference type="Pfam" id="PF00155"/>
    </source>
</evidence>